<dbReference type="PANTHER" id="PTHR47359:SF3">
    <property type="entry name" value="NLP_P60 DOMAIN-CONTAINING PROTEIN-RELATED"/>
    <property type="match status" value="1"/>
</dbReference>
<comment type="similarity">
    <text evidence="1">Belongs to the peptidase C40 family.</text>
</comment>
<name>A0A939FGQ1_9ACTN</name>
<feature type="region of interest" description="Disordered" evidence="5">
    <location>
        <begin position="35"/>
        <end position="62"/>
    </location>
</feature>
<dbReference type="PANTHER" id="PTHR47359">
    <property type="entry name" value="PEPTIDOGLYCAN DL-ENDOPEPTIDASE CWLO"/>
    <property type="match status" value="1"/>
</dbReference>
<dbReference type="Pfam" id="PF00877">
    <property type="entry name" value="NLPC_P60"/>
    <property type="match status" value="1"/>
</dbReference>
<keyword evidence="3" id="KW-0378">Hydrolase</keyword>
<dbReference type="PROSITE" id="PS51318">
    <property type="entry name" value="TAT"/>
    <property type="match status" value="1"/>
</dbReference>
<evidence type="ECO:0000259" key="6">
    <source>
        <dbReference type="PROSITE" id="PS51935"/>
    </source>
</evidence>
<reference evidence="7" key="1">
    <citation type="submission" date="2021-03" db="EMBL/GenBank/DDBJ databases">
        <title>Streptomyces strains.</title>
        <authorList>
            <person name="Lund M.B."/>
            <person name="Toerring T."/>
        </authorList>
    </citation>
    <scope>NUCLEOTIDE SEQUENCE</scope>
    <source>
        <strain evidence="7">JCM 4242</strain>
    </source>
</reference>
<evidence type="ECO:0000313" key="8">
    <source>
        <dbReference type="Proteomes" id="UP000664781"/>
    </source>
</evidence>
<dbReference type="GO" id="GO:0008234">
    <property type="term" value="F:cysteine-type peptidase activity"/>
    <property type="evidence" value="ECO:0007669"/>
    <property type="project" value="UniProtKB-KW"/>
</dbReference>
<dbReference type="PROSITE" id="PS51935">
    <property type="entry name" value="NLPC_P60"/>
    <property type="match status" value="1"/>
</dbReference>
<sequence length="219" mass="23003">MPEDISGEGARRRRGAMRAALLAALGAAAIAGPGAVARAAEPPRPGPGQGADTATLEPKPDDPELAAQELAGREAAGQDLADQNLAEAEGAGAVPALEPALVFALRQVGDPYALGGVGPHRWDCSGLVQRAYARAGVRLPRLAADQYRATRRIPRGDLRRGDLVFWSSDGRASGVHHVAIYLGGGRYLEAARPGTRVRISTFADYNPHMYGRVTRTAAR</sequence>
<evidence type="ECO:0000313" key="7">
    <source>
        <dbReference type="EMBL" id="MBO0651560.1"/>
    </source>
</evidence>
<dbReference type="InterPro" id="IPR038765">
    <property type="entry name" value="Papain-like_cys_pep_sf"/>
</dbReference>
<keyword evidence="4" id="KW-0788">Thiol protease</keyword>
<feature type="domain" description="NlpC/P60" evidence="6">
    <location>
        <begin position="94"/>
        <end position="217"/>
    </location>
</feature>
<proteinExistence type="inferred from homology"/>
<dbReference type="InterPro" id="IPR000064">
    <property type="entry name" value="NLP_P60_dom"/>
</dbReference>
<dbReference type="EMBL" id="JAFMOF010000001">
    <property type="protein sequence ID" value="MBO0651560.1"/>
    <property type="molecule type" value="Genomic_DNA"/>
</dbReference>
<evidence type="ECO:0000256" key="3">
    <source>
        <dbReference type="ARBA" id="ARBA00022801"/>
    </source>
</evidence>
<gene>
    <name evidence="7" type="ORF">J1792_01690</name>
</gene>
<keyword evidence="8" id="KW-1185">Reference proteome</keyword>
<evidence type="ECO:0000256" key="2">
    <source>
        <dbReference type="ARBA" id="ARBA00022670"/>
    </source>
</evidence>
<dbReference type="InterPro" id="IPR006311">
    <property type="entry name" value="TAT_signal"/>
</dbReference>
<evidence type="ECO:0000256" key="4">
    <source>
        <dbReference type="ARBA" id="ARBA00022807"/>
    </source>
</evidence>
<evidence type="ECO:0000256" key="5">
    <source>
        <dbReference type="SAM" id="MobiDB-lite"/>
    </source>
</evidence>
<dbReference type="GO" id="GO:0006508">
    <property type="term" value="P:proteolysis"/>
    <property type="evidence" value="ECO:0007669"/>
    <property type="project" value="UniProtKB-KW"/>
</dbReference>
<protein>
    <submittedName>
        <fullName evidence="7">C40 family peptidase</fullName>
    </submittedName>
</protein>
<evidence type="ECO:0000256" key="1">
    <source>
        <dbReference type="ARBA" id="ARBA00007074"/>
    </source>
</evidence>
<dbReference type="Proteomes" id="UP000664781">
    <property type="component" value="Unassembled WGS sequence"/>
</dbReference>
<keyword evidence="2" id="KW-0645">Protease</keyword>
<dbReference type="AlphaFoldDB" id="A0A939FGQ1"/>
<organism evidence="7 8">
    <name type="scientific">Streptomyces triculaminicus</name>
    <dbReference type="NCBI Taxonomy" id="2816232"/>
    <lineage>
        <taxon>Bacteria</taxon>
        <taxon>Bacillati</taxon>
        <taxon>Actinomycetota</taxon>
        <taxon>Actinomycetes</taxon>
        <taxon>Kitasatosporales</taxon>
        <taxon>Streptomycetaceae</taxon>
        <taxon>Streptomyces</taxon>
    </lineage>
</organism>
<dbReference type="Gene3D" id="3.90.1720.10">
    <property type="entry name" value="endopeptidase domain like (from Nostoc punctiforme)"/>
    <property type="match status" value="1"/>
</dbReference>
<comment type="caution">
    <text evidence="7">The sequence shown here is derived from an EMBL/GenBank/DDBJ whole genome shotgun (WGS) entry which is preliminary data.</text>
</comment>
<dbReference type="SUPFAM" id="SSF54001">
    <property type="entry name" value="Cysteine proteinases"/>
    <property type="match status" value="1"/>
</dbReference>
<dbReference type="RefSeq" id="WP_086569539.1">
    <property type="nucleotide sequence ID" value="NZ_JAFMOF010000001.1"/>
</dbReference>
<dbReference type="InterPro" id="IPR051794">
    <property type="entry name" value="PG_Endopeptidase_C40"/>
</dbReference>
<accession>A0A939FGQ1</accession>